<dbReference type="GO" id="GO:0003700">
    <property type="term" value="F:DNA-binding transcription factor activity"/>
    <property type="evidence" value="ECO:0007669"/>
    <property type="project" value="InterPro"/>
</dbReference>
<dbReference type="GO" id="GO:0003677">
    <property type="term" value="F:DNA binding"/>
    <property type="evidence" value="ECO:0007669"/>
    <property type="project" value="UniProtKB-KW"/>
</dbReference>
<name>A0A4R4A912_MARGR</name>
<dbReference type="InterPro" id="IPR000835">
    <property type="entry name" value="HTH_MarR-typ"/>
</dbReference>
<dbReference type="PANTHER" id="PTHR33164:SF64">
    <property type="entry name" value="TRANSCRIPTIONAL REGULATOR SLYA"/>
    <property type="match status" value="1"/>
</dbReference>
<keyword evidence="3" id="KW-0804">Transcription</keyword>
<dbReference type="SUPFAM" id="SSF46785">
    <property type="entry name" value="Winged helix' DNA-binding domain"/>
    <property type="match status" value="1"/>
</dbReference>
<evidence type="ECO:0000256" key="1">
    <source>
        <dbReference type="ARBA" id="ARBA00023015"/>
    </source>
</evidence>
<evidence type="ECO:0000313" key="5">
    <source>
        <dbReference type="EMBL" id="TCW35184.1"/>
    </source>
</evidence>
<dbReference type="InterPro" id="IPR036388">
    <property type="entry name" value="WH-like_DNA-bd_sf"/>
</dbReference>
<dbReference type="EMBL" id="SMDC01000007">
    <property type="protein sequence ID" value="TCW35184.1"/>
    <property type="molecule type" value="Genomic_DNA"/>
</dbReference>
<organism evidence="5 6">
    <name type="scientific">Marichromatium gracile</name>
    <name type="common">Chromatium gracile</name>
    <dbReference type="NCBI Taxonomy" id="1048"/>
    <lineage>
        <taxon>Bacteria</taxon>
        <taxon>Pseudomonadati</taxon>
        <taxon>Pseudomonadota</taxon>
        <taxon>Gammaproteobacteria</taxon>
        <taxon>Chromatiales</taxon>
        <taxon>Chromatiaceae</taxon>
        <taxon>Marichromatium</taxon>
    </lineage>
</organism>
<dbReference type="GO" id="GO:0006950">
    <property type="term" value="P:response to stress"/>
    <property type="evidence" value="ECO:0007669"/>
    <property type="project" value="TreeGrafter"/>
</dbReference>
<reference evidence="5 6" key="1">
    <citation type="submission" date="2019-03" db="EMBL/GenBank/DDBJ databases">
        <title>Genomic Encyclopedia of Type Strains, Phase IV (KMG-IV): sequencing the most valuable type-strain genomes for metagenomic binning, comparative biology and taxonomic classification.</title>
        <authorList>
            <person name="Goeker M."/>
        </authorList>
    </citation>
    <scope>NUCLEOTIDE SEQUENCE [LARGE SCALE GENOMIC DNA]</scope>
    <source>
        <strain evidence="5 6">DSM 203</strain>
    </source>
</reference>
<dbReference type="InterPro" id="IPR036390">
    <property type="entry name" value="WH_DNA-bd_sf"/>
</dbReference>
<keyword evidence="2" id="KW-0238">DNA-binding</keyword>
<dbReference type="PRINTS" id="PR00598">
    <property type="entry name" value="HTHMARR"/>
</dbReference>
<feature type="domain" description="HTH marR-type" evidence="4">
    <location>
        <begin position="9"/>
        <end position="142"/>
    </location>
</feature>
<dbReference type="Proteomes" id="UP000295247">
    <property type="component" value="Unassembled WGS sequence"/>
</dbReference>
<accession>A0A4R4A912</accession>
<dbReference type="InterPro" id="IPR039422">
    <property type="entry name" value="MarR/SlyA-like"/>
</dbReference>
<evidence type="ECO:0000259" key="4">
    <source>
        <dbReference type="PROSITE" id="PS50995"/>
    </source>
</evidence>
<sequence>MTEHRQERERALTTRLVRLSRLYRQEVNRELARYGISDAQAVPVLHIARDGGGMRQHALAEEIGIRGSSLVRLLDQLCASGLVERRDDGSDRRAKTLHLTAAGEALAERVEAALGCLRESLLGPVADDDLAAALRVFEALEQGLAARGEGQR</sequence>
<dbReference type="SMART" id="SM00347">
    <property type="entry name" value="HTH_MARR"/>
    <property type="match status" value="1"/>
</dbReference>
<keyword evidence="1" id="KW-0805">Transcription regulation</keyword>
<dbReference type="RefSeq" id="WP_123141261.1">
    <property type="nucleotide sequence ID" value="NZ_JAKEDQ010000001.1"/>
</dbReference>
<evidence type="ECO:0000256" key="3">
    <source>
        <dbReference type="ARBA" id="ARBA00023163"/>
    </source>
</evidence>
<evidence type="ECO:0000313" key="6">
    <source>
        <dbReference type="Proteomes" id="UP000295247"/>
    </source>
</evidence>
<dbReference type="PROSITE" id="PS50995">
    <property type="entry name" value="HTH_MARR_2"/>
    <property type="match status" value="1"/>
</dbReference>
<dbReference type="Pfam" id="PF12802">
    <property type="entry name" value="MarR_2"/>
    <property type="match status" value="1"/>
</dbReference>
<proteinExistence type="predicted"/>
<dbReference type="AlphaFoldDB" id="A0A4R4A912"/>
<comment type="caution">
    <text evidence="5">The sequence shown here is derived from an EMBL/GenBank/DDBJ whole genome shotgun (WGS) entry which is preliminary data.</text>
</comment>
<gene>
    <name evidence="5" type="ORF">EDC29_107127</name>
</gene>
<dbReference type="PANTHER" id="PTHR33164">
    <property type="entry name" value="TRANSCRIPTIONAL REGULATOR, MARR FAMILY"/>
    <property type="match status" value="1"/>
</dbReference>
<dbReference type="Gene3D" id="1.10.10.10">
    <property type="entry name" value="Winged helix-like DNA-binding domain superfamily/Winged helix DNA-binding domain"/>
    <property type="match status" value="1"/>
</dbReference>
<protein>
    <submittedName>
        <fullName evidence="5">MarR family transcriptional regulator</fullName>
    </submittedName>
</protein>
<evidence type="ECO:0000256" key="2">
    <source>
        <dbReference type="ARBA" id="ARBA00023125"/>
    </source>
</evidence>